<reference evidence="2 3" key="1">
    <citation type="journal article" date="2017" name="Int. J. Parasitol.">
        <title>The genome of the protozoan parasite Cystoisospora suis and a reverse vaccinology approach to identify vaccine candidates.</title>
        <authorList>
            <person name="Palmieri N."/>
            <person name="Shrestha A."/>
            <person name="Ruttkowski B."/>
            <person name="Beck T."/>
            <person name="Vogl C."/>
            <person name="Tomley F."/>
            <person name="Blake D.P."/>
            <person name="Joachim A."/>
        </authorList>
    </citation>
    <scope>NUCLEOTIDE SEQUENCE [LARGE SCALE GENOMIC DNA]</scope>
    <source>
        <strain evidence="2 3">Wien I</strain>
    </source>
</reference>
<feature type="compositionally biased region" description="Basic and acidic residues" evidence="1">
    <location>
        <begin position="26"/>
        <end position="40"/>
    </location>
</feature>
<evidence type="ECO:0000313" key="2">
    <source>
        <dbReference type="EMBL" id="PHJ21210.1"/>
    </source>
</evidence>
<comment type="caution">
    <text evidence="2">The sequence shown here is derived from an EMBL/GenBank/DDBJ whole genome shotgun (WGS) entry which is preliminary data.</text>
</comment>
<sequence>MLMRKKEGSISRHLLRHWRRKKRRRRNEDDRKRNEKEKARCHSLGAQKTTSSHCEGPGVYIHPK</sequence>
<evidence type="ECO:0000313" key="3">
    <source>
        <dbReference type="Proteomes" id="UP000221165"/>
    </source>
</evidence>
<dbReference type="VEuPathDB" id="ToxoDB:CSUI_004951"/>
<dbReference type="EMBL" id="MIGC01002369">
    <property type="protein sequence ID" value="PHJ21210.1"/>
    <property type="molecule type" value="Genomic_DNA"/>
</dbReference>
<gene>
    <name evidence="2" type="ORF">CSUI_004951</name>
</gene>
<keyword evidence="3" id="KW-1185">Reference proteome</keyword>
<feature type="compositionally biased region" description="Basic and acidic residues" evidence="1">
    <location>
        <begin position="1"/>
        <end position="10"/>
    </location>
</feature>
<accession>A0A2C6KL39</accession>
<proteinExistence type="predicted"/>
<dbReference type="RefSeq" id="XP_067922894.1">
    <property type="nucleotide sequence ID" value="XM_068065132.1"/>
</dbReference>
<feature type="compositionally biased region" description="Basic residues" evidence="1">
    <location>
        <begin position="13"/>
        <end position="25"/>
    </location>
</feature>
<dbReference type="Proteomes" id="UP000221165">
    <property type="component" value="Unassembled WGS sequence"/>
</dbReference>
<protein>
    <submittedName>
        <fullName evidence="2">Uncharacterized protein</fullName>
    </submittedName>
</protein>
<organism evidence="2 3">
    <name type="scientific">Cystoisospora suis</name>
    <dbReference type="NCBI Taxonomy" id="483139"/>
    <lineage>
        <taxon>Eukaryota</taxon>
        <taxon>Sar</taxon>
        <taxon>Alveolata</taxon>
        <taxon>Apicomplexa</taxon>
        <taxon>Conoidasida</taxon>
        <taxon>Coccidia</taxon>
        <taxon>Eucoccidiorida</taxon>
        <taxon>Eimeriorina</taxon>
        <taxon>Sarcocystidae</taxon>
        <taxon>Cystoisospora</taxon>
    </lineage>
</organism>
<dbReference type="AlphaFoldDB" id="A0A2C6KL39"/>
<evidence type="ECO:0000256" key="1">
    <source>
        <dbReference type="SAM" id="MobiDB-lite"/>
    </source>
</evidence>
<dbReference type="GeneID" id="94428343"/>
<name>A0A2C6KL39_9APIC</name>
<feature type="region of interest" description="Disordered" evidence="1">
    <location>
        <begin position="1"/>
        <end position="64"/>
    </location>
</feature>